<reference evidence="3" key="2">
    <citation type="journal article" date="2012" name="PLoS ONE">
        <title>A Deeply Branching Thermophilic Bacterium with an Ancient Acetyl-CoA Pathway Dominates a Subsurface Ecosystem.</title>
        <authorList>
            <person name="Takami H."/>
            <person name="Noguchi H."/>
            <person name="Takaki Y."/>
            <person name="Uchiyama I."/>
            <person name="Toyoda A."/>
            <person name="Nishi S."/>
            <person name="Chee G.-J."/>
            <person name="Arai W."/>
            <person name="Nunoura T."/>
            <person name="Itoh T."/>
            <person name="Hattori M."/>
            <person name="Takai K."/>
        </authorList>
    </citation>
    <scope>NUCLEOTIDE SEQUENCE</scope>
</reference>
<proteinExistence type="predicted"/>
<organism evidence="3">
    <name type="scientific">Acetithermum autotrophicum</name>
    <dbReference type="NCBI Taxonomy" id="1446466"/>
    <lineage>
        <taxon>Bacteria</taxon>
        <taxon>Candidatus Bipolaricaulota</taxon>
        <taxon>Candidatus Acetithermum</taxon>
    </lineage>
</organism>
<evidence type="ECO:0000313" key="3">
    <source>
        <dbReference type="EMBL" id="BAL58420.1"/>
    </source>
</evidence>
<dbReference type="SUPFAM" id="SSF49299">
    <property type="entry name" value="PKD domain"/>
    <property type="match status" value="1"/>
</dbReference>
<dbReference type="InterPro" id="IPR035986">
    <property type="entry name" value="PKD_dom_sf"/>
</dbReference>
<dbReference type="CDD" id="cd00146">
    <property type="entry name" value="PKD"/>
    <property type="match status" value="1"/>
</dbReference>
<feature type="compositionally biased region" description="Basic residues" evidence="1">
    <location>
        <begin position="183"/>
        <end position="194"/>
    </location>
</feature>
<dbReference type="AlphaFoldDB" id="H5SQI4"/>
<accession>H5SQI4</accession>
<protein>
    <recommendedName>
        <fullName evidence="2">PKD domain-containing protein</fullName>
    </recommendedName>
</protein>
<name>H5SQI4_ACEAU</name>
<dbReference type="InterPro" id="IPR022409">
    <property type="entry name" value="PKD/Chitinase_dom"/>
</dbReference>
<dbReference type="InterPro" id="IPR000601">
    <property type="entry name" value="PKD_dom"/>
</dbReference>
<gene>
    <name evidence="3" type="ORF">HGMM_OP1C115</name>
</gene>
<feature type="region of interest" description="Disordered" evidence="1">
    <location>
        <begin position="173"/>
        <end position="194"/>
    </location>
</feature>
<dbReference type="Gene3D" id="2.60.40.10">
    <property type="entry name" value="Immunoglobulins"/>
    <property type="match status" value="1"/>
</dbReference>
<feature type="domain" description="PKD" evidence="2">
    <location>
        <begin position="1"/>
        <end position="78"/>
    </location>
</feature>
<dbReference type="InterPro" id="IPR013783">
    <property type="entry name" value="Ig-like_fold"/>
</dbReference>
<reference evidence="3" key="1">
    <citation type="journal article" date="2005" name="Environ. Microbiol.">
        <title>Genetic and functional properties of uncultivated thermophilic crenarchaeotes from a subsurface gold mine as revealed by analysis of genome fragments.</title>
        <authorList>
            <person name="Nunoura T."/>
            <person name="Hirayama H."/>
            <person name="Takami H."/>
            <person name="Oida H."/>
            <person name="Nishi S."/>
            <person name="Shimamura S."/>
            <person name="Suzuki Y."/>
            <person name="Inagaki F."/>
            <person name="Takai K."/>
            <person name="Nealson K.H."/>
            <person name="Horikoshi K."/>
        </authorList>
    </citation>
    <scope>NUCLEOTIDE SEQUENCE</scope>
</reference>
<dbReference type="PROSITE" id="PS50093">
    <property type="entry name" value="PKD"/>
    <property type="match status" value="1"/>
</dbReference>
<sequence length="194" mass="20814">MEFAPTFGEAPLTVHFSGATSTDPDGQIVSYVWNFGDGAQGNGMFTEHEYTKKGSFVVTLTVTDDKGASSSVKGTVFVIEPPAPPPPSSSGRTDKIENDLIIYTRTVPDTLSSNETFTVTVVVTAKVGLRALVVSETLPSGLQLVSGDLRAAQLGMNTNQKLEFSYQIKAGSVPGRLRSPARQPRRPKRAPSRR</sequence>
<evidence type="ECO:0000256" key="1">
    <source>
        <dbReference type="SAM" id="MobiDB-lite"/>
    </source>
</evidence>
<dbReference type="SMART" id="SM00089">
    <property type="entry name" value="PKD"/>
    <property type="match status" value="1"/>
</dbReference>
<evidence type="ECO:0000259" key="2">
    <source>
        <dbReference type="PROSITE" id="PS50093"/>
    </source>
</evidence>
<dbReference type="Pfam" id="PF18911">
    <property type="entry name" value="PKD_4"/>
    <property type="match status" value="1"/>
</dbReference>
<dbReference type="EMBL" id="AP011800">
    <property type="protein sequence ID" value="BAL58420.1"/>
    <property type="molecule type" value="Genomic_DNA"/>
</dbReference>